<sequence length="127" mass="14139">MLGVLCARPRPWLLTSLSLSYAHGSAAAPFDRLTRSSLHPPRDPSKHSPPRCGGGAASIWHTILPSHWRRRRTAVLGRRERESVKGGEGSWNVAWDARPARWPPPPRLLRRRTGYRFGSDSESRGGG</sequence>
<gene>
    <name evidence="2" type="ORF">Sangu_0706100</name>
</gene>
<evidence type="ECO:0008006" key="3">
    <source>
        <dbReference type="Google" id="ProtNLM"/>
    </source>
</evidence>
<protein>
    <recommendedName>
        <fullName evidence="3">Secreted protein</fullName>
    </recommendedName>
</protein>
<evidence type="ECO:0000256" key="1">
    <source>
        <dbReference type="SAM" id="MobiDB-lite"/>
    </source>
</evidence>
<dbReference type="AlphaFoldDB" id="A0AAW2PRW2"/>
<name>A0AAW2PRW2_9LAMI</name>
<reference evidence="2" key="2">
    <citation type="journal article" date="2024" name="Plant">
        <title>Genomic evolution and insights into agronomic trait innovations of Sesamum species.</title>
        <authorList>
            <person name="Miao H."/>
            <person name="Wang L."/>
            <person name="Qu L."/>
            <person name="Liu H."/>
            <person name="Sun Y."/>
            <person name="Le M."/>
            <person name="Wang Q."/>
            <person name="Wei S."/>
            <person name="Zheng Y."/>
            <person name="Lin W."/>
            <person name="Duan Y."/>
            <person name="Cao H."/>
            <person name="Xiong S."/>
            <person name="Wang X."/>
            <person name="Wei L."/>
            <person name="Li C."/>
            <person name="Ma Q."/>
            <person name="Ju M."/>
            <person name="Zhao R."/>
            <person name="Li G."/>
            <person name="Mu C."/>
            <person name="Tian Q."/>
            <person name="Mei H."/>
            <person name="Zhang T."/>
            <person name="Gao T."/>
            <person name="Zhang H."/>
        </authorList>
    </citation>
    <scope>NUCLEOTIDE SEQUENCE</scope>
    <source>
        <strain evidence="2">G01</strain>
    </source>
</reference>
<dbReference type="EMBL" id="JACGWK010000004">
    <property type="protein sequence ID" value="KAL0358567.1"/>
    <property type="molecule type" value="Genomic_DNA"/>
</dbReference>
<reference evidence="2" key="1">
    <citation type="submission" date="2020-06" db="EMBL/GenBank/DDBJ databases">
        <authorList>
            <person name="Li T."/>
            <person name="Hu X."/>
            <person name="Zhang T."/>
            <person name="Song X."/>
            <person name="Zhang H."/>
            <person name="Dai N."/>
            <person name="Sheng W."/>
            <person name="Hou X."/>
            <person name="Wei L."/>
        </authorList>
    </citation>
    <scope>NUCLEOTIDE SEQUENCE</scope>
    <source>
        <strain evidence="2">G01</strain>
        <tissue evidence="2">Leaf</tissue>
    </source>
</reference>
<accession>A0AAW2PRW2</accession>
<feature type="region of interest" description="Disordered" evidence="1">
    <location>
        <begin position="102"/>
        <end position="127"/>
    </location>
</feature>
<feature type="region of interest" description="Disordered" evidence="1">
    <location>
        <begin position="30"/>
        <end position="57"/>
    </location>
</feature>
<proteinExistence type="predicted"/>
<organism evidence="2">
    <name type="scientific">Sesamum angustifolium</name>
    <dbReference type="NCBI Taxonomy" id="2727405"/>
    <lineage>
        <taxon>Eukaryota</taxon>
        <taxon>Viridiplantae</taxon>
        <taxon>Streptophyta</taxon>
        <taxon>Embryophyta</taxon>
        <taxon>Tracheophyta</taxon>
        <taxon>Spermatophyta</taxon>
        <taxon>Magnoliopsida</taxon>
        <taxon>eudicotyledons</taxon>
        <taxon>Gunneridae</taxon>
        <taxon>Pentapetalae</taxon>
        <taxon>asterids</taxon>
        <taxon>lamiids</taxon>
        <taxon>Lamiales</taxon>
        <taxon>Pedaliaceae</taxon>
        <taxon>Sesamum</taxon>
    </lineage>
</organism>
<evidence type="ECO:0000313" key="2">
    <source>
        <dbReference type="EMBL" id="KAL0358567.1"/>
    </source>
</evidence>
<comment type="caution">
    <text evidence="2">The sequence shown here is derived from an EMBL/GenBank/DDBJ whole genome shotgun (WGS) entry which is preliminary data.</text>
</comment>